<comment type="caution">
    <text evidence="1">The sequence shown here is derived from an EMBL/GenBank/DDBJ whole genome shotgun (WGS) entry which is preliminary data.</text>
</comment>
<dbReference type="EMBL" id="ACKO02000001">
    <property type="protein sequence ID" value="EET45940.1"/>
    <property type="molecule type" value="Genomic_DNA"/>
</dbReference>
<dbReference type="AlphaFoldDB" id="C6M0L6"/>
<proteinExistence type="predicted"/>
<protein>
    <submittedName>
        <fullName evidence="1">Uncharacterized protein</fullName>
    </submittedName>
</protein>
<keyword evidence="2" id="KW-1185">Reference proteome</keyword>
<gene>
    <name evidence="1" type="ORF">NEISICOT_00041</name>
</gene>
<organism evidence="1 2">
    <name type="scientific">Neisseria sicca ATCC 29256</name>
    <dbReference type="NCBI Taxonomy" id="547045"/>
    <lineage>
        <taxon>Bacteria</taxon>
        <taxon>Pseudomonadati</taxon>
        <taxon>Pseudomonadota</taxon>
        <taxon>Betaproteobacteria</taxon>
        <taxon>Neisseriales</taxon>
        <taxon>Neisseriaceae</taxon>
        <taxon>Neisseria</taxon>
    </lineage>
</organism>
<name>C6M0L6_NEISI</name>
<reference evidence="1" key="1">
    <citation type="submission" date="2009-07" db="EMBL/GenBank/DDBJ databases">
        <authorList>
            <person name="Weinstock G."/>
            <person name="Sodergren E."/>
            <person name="Clifton S."/>
            <person name="Fulton L."/>
            <person name="Fulton B."/>
            <person name="Courtney L."/>
            <person name="Fronick C."/>
            <person name="Harrison M."/>
            <person name="Strong C."/>
            <person name="Farmer C."/>
            <person name="Delahaunty K."/>
            <person name="Markovic C."/>
            <person name="Hall O."/>
            <person name="Minx P."/>
            <person name="Tomlinson C."/>
            <person name="Mitreva M."/>
            <person name="Nelson J."/>
            <person name="Hou S."/>
            <person name="Wollam A."/>
            <person name="Pepin K.H."/>
            <person name="Johnson M."/>
            <person name="Bhonagiri V."/>
            <person name="Nash W.E."/>
            <person name="Warren W."/>
            <person name="Chinwalla A."/>
            <person name="Mardis E.R."/>
            <person name="Wilson R.K."/>
        </authorList>
    </citation>
    <scope>NUCLEOTIDE SEQUENCE [LARGE SCALE GENOMIC DNA]</scope>
    <source>
        <strain evidence="1">ATCC 29256</strain>
    </source>
</reference>
<dbReference type="Proteomes" id="UP000005365">
    <property type="component" value="Unassembled WGS sequence"/>
</dbReference>
<accession>C6M0L6</accession>
<evidence type="ECO:0000313" key="2">
    <source>
        <dbReference type="Proteomes" id="UP000005365"/>
    </source>
</evidence>
<evidence type="ECO:0000313" key="1">
    <source>
        <dbReference type="EMBL" id="EET45940.1"/>
    </source>
</evidence>
<sequence length="49" mass="5404">MLSVLSAASSPCPDLNLIHYYINLKMFRYVRNGGNSSTPLFISSQPGSR</sequence>